<name>A0A859QJW1_9HYPH</name>
<keyword evidence="1 2" id="KW-0808">Transferase</keyword>
<dbReference type="EMBL" id="CP041241">
    <property type="protein sequence ID" value="QLL65244.1"/>
    <property type="molecule type" value="Genomic_DNA"/>
</dbReference>
<accession>A0A859QJW1</accession>
<proteinExistence type="predicted"/>
<gene>
    <name evidence="2" type="ORF">FKV68_28220</name>
</gene>
<dbReference type="Pfam" id="PF02515">
    <property type="entry name" value="CoA_transf_3"/>
    <property type="match status" value="1"/>
</dbReference>
<geneLocation type="plasmid" evidence="3">
    <name>pemeittgr7c</name>
</geneLocation>
<dbReference type="AlphaFoldDB" id="A0A859QJW1"/>
<dbReference type="GO" id="GO:0008410">
    <property type="term" value="F:CoA-transferase activity"/>
    <property type="evidence" value="ECO:0007669"/>
    <property type="project" value="TreeGrafter"/>
</dbReference>
<protein>
    <submittedName>
        <fullName evidence="2">CoA transferase</fullName>
    </submittedName>
</protein>
<dbReference type="KEGG" id="emx:FKV68_28220"/>
<dbReference type="RefSeq" id="WP_180943705.1">
    <property type="nucleotide sequence ID" value="NZ_CP041241.1"/>
</dbReference>
<dbReference type="PANTHER" id="PTHR48207:SF3">
    <property type="entry name" value="SUCCINATE--HYDROXYMETHYLGLUTARATE COA-TRANSFERASE"/>
    <property type="match status" value="1"/>
</dbReference>
<dbReference type="InterPro" id="IPR023606">
    <property type="entry name" value="CoA-Trfase_III_dom_1_sf"/>
</dbReference>
<keyword evidence="2" id="KW-0614">Plasmid</keyword>
<reference evidence="2 3" key="1">
    <citation type="submission" date="2019-06" db="EMBL/GenBank/DDBJ databases">
        <title>Complete genome sequence of Ensifer mexicanus ITTG R7 isolated from nodules of Acacia angustissima (Mill.) Kuntze.</title>
        <authorList>
            <person name="Rincon-Rosales R."/>
            <person name="Rogel M.A."/>
            <person name="Guerrero G."/>
            <person name="Rincon-Molina C.I."/>
            <person name="Lopez-Lopez A."/>
            <person name="Martinez-Romero E."/>
        </authorList>
    </citation>
    <scope>NUCLEOTIDE SEQUENCE [LARGE SCALE GENOMIC DNA]</scope>
    <source>
        <strain evidence="2 3">ITTG R7</strain>
        <plasmid evidence="3">pemeittgr7c</plasmid>
    </source>
</reference>
<dbReference type="Gene3D" id="3.30.1540.10">
    <property type="entry name" value="formyl-coa transferase, domain 3"/>
    <property type="match status" value="1"/>
</dbReference>
<dbReference type="SUPFAM" id="SSF89796">
    <property type="entry name" value="CoA-transferase family III (CaiB/BaiF)"/>
    <property type="match status" value="1"/>
</dbReference>
<evidence type="ECO:0000256" key="1">
    <source>
        <dbReference type="ARBA" id="ARBA00022679"/>
    </source>
</evidence>
<sequence length="395" mass="42330">MEAPLKGIRVLELARILAGPWIGQTLADLGADVVKVESPAGDDTRTWGPPFVEGEGGEKLDAAYFHACNRGKRSVVLDFTTEEGQEAVRRLAAQSDVLLENFKVGGLAKYGLDYESLKKINPRLIYCSVTGFGQDGPYAHRAGYDYIVQGMSGIMDLTGEPDREPQKIGVAFADIFTGLYGVIAVQAALAQRERTGEGQQIDMALLDCMTGVLANQALNFLVSGKAPRRLGNAHPNIAPYQVFPTADGHLIVAVGNDRQFVKFCHLLGRADLASDERYLTNAGRVQYRETLTPELAAETVKFARDALLAKLEAAGVPGGPINTVADVFTDPQILHRQMRVVTPHTGAAAGTSPGVRTPLRFSGASLALERGVPRLGEHTAEVLAEIGMTVPKAKG</sequence>
<dbReference type="InterPro" id="IPR050483">
    <property type="entry name" value="CoA-transferase_III_domain"/>
</dbReference>
<dbReference type="InterPro" id="IPR003673">
    <property type="entry name" value="CoA-Trfase_fam_III"/>
</dbReference>
<dbReference type="InterPro" id="IPR044855">
    <property type="entry name" value="CoA-Trfase_III_dom3_sf"/>
</dbReference>
<evidence type="ECO:0000313" key="3">
    <source>
        <dbReference type="Proteomes" id="UP000510721"/>
    </source>
</evidence>
<evidence type="ECO:0000313" key="2">
    <source>
        <dbReference type="EMBL" id="QLL65244.1"/>
    </source>
</evidence>
<organism evidence="2 3">
    <name type="scientific">Sinorhizobium mexicanum</name>
    <dbReference type="NCBI Taxonomy" id="375549"/>
    <lineage>
        <taxon>Bacteria</taxon>
        <taxon>Pseudomonadati</taxon>
        <taxon>Pseudomonadota</taxon>
        <taxon>Alphaproteobacteria</taxon>
        <taxon>Hyphomicrobiales</taxon>
        <taxon>Rhizobiaceae</taxon>
        <taxon>Sinorhizobium/Ensifer group</taxon>
        <taxon>Sinorhizobium</taxon>
    </lineage>
</organism>
<dbReference type="Proteomes" id="UP000510721">
    <property type="component" value="Plasmid pEmeITTGR7c"/>
</dbReference>
<dbReference type="Gene3D" id="3.40.50.10540">
    <property type="entry name" value="Crotonobetainyl-coa:carnitine coa-transferase, domain 1"/>
    <property type="match status" value="1"/>
</dbReference>
<dbReference type="PANTHER" id="PTHR48207">
    <property type="entry name" value="SUCCINATE--HYDROXYMETHYLGLUTARATE COA-TRANSFERASE"/>
    <property type="match status" value="1"/>
</dbReference>
<keyword evidence="3" id="KW-1185">Reference proteome</keyword>